<keyword evidence="8 9" id="KW-0275">Fatty acid biosynthesis</keyword>
<feature type="binding site" evidence="12">
    <location>
        <begin position="67"/>
        <end position="68"/>
    </location>
    <ligand>
        <name>NAD(+)</name>
        <dbReference type="ChEBI" id="CHEBI:57540"/>
    </ligand>
</feature>
<dbReference type="PRINTS" id="PR00081">
    <property type="entry name" value="GDHRDH"/>
</dbReference>
<evidence type="ECO:0000313" key="14">
    <source>
        <dbReference type="Proteomes" id="UP000584867"/>
    </source>
</evidence>
<keyword evidence="4" id="KW-0276">Fatty acid metabolism</keyword>
<comment type="similarity">
    <text evidence="2 9">Belongs to the short-chain dehydrogenases/reductases (SDR) family. FabI subfamily.</text>
</comment>
<sequence length="258" mass="27400">MIDMKGKVAVVFGLANKRSIAYAIAEKLAAAGATLVLGYQSERLKKEADELIESLGQTGTGRTIQCDVSRDEEIDNAFAEIKAAFPAIHTVIHSVAFAPADAIKNDFLETKREDFRIAHDVSVYSLIAIARSAAPLMTEGGSILTLTYYGSEKVFPNYNVMGVAKAALEATVRYLAASLGNKGIRVNAVSAGPIKTLAARGIGDFNTILDAVTQRAPLHRNVEQAEVGNTALFLSSDLASGITGEITYVDCGFNITGI</sequence>
<dbReference type="PIRSF" id="PIRSF000094">
    <property type="entry name" value="Enoyl-ACP_rdct"/>
    <property type="match status" value="1"/>
</dbReference>
<dbReference type="EC" id="1.3.1.9" evidence="9"/>
<dbReference type="Proteomes" id="UP000584867">
    <property type="component" value="Unassembled WGS sequence"/>
</dbReference>
<dbReference type="PANTHER" id="PTHR43159:SF2">
    <property type="entry name" value="ENOYL-[ACYL-CARRIER-PROTEIN] REDUCTASE [NADH], CHLOROPLASTIC"/>
    <property type="match status" value="1"/>
</dbReference>
<dbReference type="InterPro" id="IPR014358">
    <property type="entry name" value="Enoyl-ACP_Rdtase_NADH"/>
</dbReference>
<protein>
    <recommendedName>
        <fullName evidence="9">Enoyl-[acyl-carrier-protein] reductase [NADH]</fullName>
        <ecNumber evidence="9">1.3.1.9</ecNumber>
    </recommendedName>
</protein>
<evidence type="ECO:0000256" key="1">
    <source>
        <dbReference type="ARBA" id="ARBA00005194"/>
    </source>
</evidence>
<keyword evidence="6 9" id="KW-0520">NAD</keyword>
<proteinExistence type="inferred from homology"/>
<keyword evidence="7" id="KW-0443">Lipid metabolism</keyword>
<evidence type="ECO:0000256" key="6">
    <source>
        <dbReference type="ARBA" id="ARBA00023027"/>
    </source>
</evidence>
<feature type="binding site" evidence="11">
    <location>
        <position position="98"/>
    </location>
    <ligand>
        <name>substrate</name>
    </ligand>
</feature>
<evidence type="ECO:0000256" key="10">
    <source>
        <dbReference type="PIRSR" id="PIRSR000094-1"/>
    </source>
</evidence>
<evidence type="ECO:0000256" key="8">
    <source>
        <dbReference type="ARBA" id="ARBA00023160"/>
    </source>
</evidence>
<feature type="active site" description="Proton acceptor" evidence="10">
    <location>
        <position position="158"/>
    </location>
</feature>
<feature type="active site" description="Proton acceptor" evidence="10">
    <location>
        <position position="148"/>
    </location>
</feature>
<dbReference type="GO" id="GO:0004318">
    <property type="term" value="F:enoyl-[acyl-carrier-protein] reductase (NADH) activity"/>
    <property type="evidence" value="ECO:0007669"/>
    <property type="project" value="UniProtKB-EC"/>
</dbReference>
<dbReference type="Pfam" id="PF13561">
    <property type="entry name" value="adh_short_C2"/>
    <property type="match status" value="1"/>
</dbReference>
<comment type="caution">
    <text evidence="13">The sequence shown here is derived from an EMBL/GenBank/DDBJ whole genome shotgun (WGS) entry which is preliminary data.</text>
</comment>
<evidence type="ECO:0000256" key="11">
    <source>
        <dbReference type="PIRSR" id="PIRSR000094-2"/>
    </source>
</evidence>
<dbReference type="FunFam" id="3.40.50.720:FF:000054">
    <property type="entry name" value="Enoyl-[acyl-carrier-protein] reductase [NADH]"/>
    <property type="match status" value="1"/>
</dbReference>
<feature type="binding site" evidence="12">
    <location>
        <position position="13"/>
    </location>
    <ligand>
        <name>NAD(+)</name>
        <dbReference type="ChEBI" id="CHEBI:57540"/>
    </ligand>
</feature>
<evidence type="ECO:0000256" key="5">
    <source>
        <dbReference type="ARBA" id="ARBA00023002"/>
    </source>
</evidence>
<dbReference type="EMBL" id="JACHIO010000009">
    <property type="protein sequence ID" value="MBB5064122.1"/>
    <property type="molecule type" value="Genomic_DNA"/>
</dbReference>
<name>A0A7W7ZQY4_9BACT</name>
<evidence type="ECO:0000256" key="2">
    <source>
        <dbReference type="ARBA" id="ARBA00009233"/>
    </source>
</evidence>
<dbReference type="CDD" id="cd05372">
    <property type="entry name" value="ENR_SDR"/>
    <property type="match status" value="1"/>
</dbReference>
<dbReference type="FunFam" id="1.10.8.400:FF:000001">
    <property type="entry name" value="Enoyl-[acyl-carrier-protein] reductase [NADH]"/>
    <property type="match status" value="1"/>
</dbReference>
<comment type="catalytic activity">
    <reaction evidence="9">
        <text>a 2,3-saturated acyl-[ACP] + NAD(+) = a (2E)-enoyl-[ACP] + NADH + H(+)</text>
        <dbReference type="Rhea" id="RHEA:10240"/>
        <dbReference type="Rhea" id="RHEA-COMP:9925"/>
        <dbReference type="Rhea" id="RHEA-COMP:9926"/>
        <dbReference type="ChEBI" id="CHEBI:15378"/>
        <dbReference type="ChEBI" id="CHEBI:57540"/>
        <dbReference type="ChEBI" id="CHEBI:57945"/>
        <dbReference type="ChEBI" id="CHEBI:78784"/>
        <dbReference type="ChEBI" id="CHEBI:78785"/>
        <dbReference type="EC" id="1.3.1.9"/>
    </reaction>
</comment>
<evidence type="ECO:0000313" key="13">
    <source>
        <dbReference type="EMBL" id="MBB5064122.1"/>
    </source>
</evidence>
<keyword evidence="5 9" id="KW-0560">Oxidoreductase</keyword>
<organism evidence="13 14">
    <name type="scientific">Granulicella mallensis</name>
    <dbReference type="NCBI Taxonomy" id="940614"/>
    <lineage>
        <taxon>Bacteria</taxon>
        <taxon>Pseudomonadati</taxon>
        <taxon>Acidobacteriota</taxon>
        <taxon>Terriglobia</taxon>
        <taxon>Terriglobales</taxon>
        <taxon>Acidobacteriaceae</taxon>
        <taxon>Granulicella</taxon>
    </lineage>
</organism>
<feature type="binding site" evidence="12">
    <location>
        <position position="95"/>
    </location>
    <ligand>
        <name>NAD(+)</name>
        <dbReference type="ChEBI" id="CHEBI:57540"/>
    </ligand>
</feature>
<evidence type="ECO:0000256" key="4">
    <source>
        <dbReference type="ARBA" id="ARBA00022832"/>
    </source>
</evidence>
<evidence type="ECO:0000256" key="7">
    <source>
        <dbReference type="ARBA" id="ARBA00023098"/>
    </source>
</evidence>
<dbReference type="InterPro" id="IPR002347">
    <property type="entry name" value="SDR_fam"/>
</dbReference>
<feature type="binding site" evidence="12">
    <location>
        <begin position="194"/>
        <end position="198"/>
    </location>
    <ligand>
        <name>NAD(+)</name>
        <dbReference type="ChEBI" id="CHEBI:57540"/>
    </ligand>
</feature>
<dbReference type="Gene3D" id="3.40.50.720">
    <property type="entry name" value="NAD(P)-binding Rossmann-like Domain"/>
    <property type="match status" value="1"/>
</dbReference>
<reference evidence="13 14" key="1">
    <citation type="submission" date="2020-08" db="EMBL/GenBank/DDBJ databases">
        <title>Genomic Encyclopedia of Type Strains, Phase IV (KMG-V): Genome sequencing to study the core and pangenomes of soil and plant-associated prokaryotes.</title>
        <authorList>
            <person name="Whitman W."/>
        </authorList>
    </citation>
    <scope>NUCLEOTIDE SEQUENCE [LARGE SCALE GENOMIC DNA]</scope>
    <source>
        <strain evidence="13 14">X5P3</strain>
    </source>
</reference>
<feature type="binding site" evidence="12">
    <location>
        <position position="165"/>
    </location>
    <ligand>
        <name>NAD(+)</name>
        <dbReference type="ChEBI" id="CHEBI:57540"/>
    </ligand>
</feature>
<dbReference type="GO" id="GO:0006633">
    <property type="term" value="P:fatty acid biosynthetic process"/>
    <property type="evidence" value="ECO:0007669"/>
    <property type="project" value="UniProtKB-KW"/>
</dbReference>
<feature type="binding site" evidence="12">
    <location>
        <position position="40"/>
    </location>
    <ligand>
        <name>NAD(+)</name>
        <dbReference type="ChEBI" id="CHEBI:57540"/>
    </ligand>
</feature>
<evidence type="ECO:0000256" key="9">
    <source>
        <dbReference type="PIRNR" id="PIRNR000094"/>
    </source>
</evidence>
<keyword evidence="3 9" id="KW-0444">Lipid biosynthesis</keyword>
<evidence type="ECO:0000256" key="3">
    <source>
        <dbReference type="ARBA" id="ARBA00022516"/>
    </source>
</evidence>
<dbReference type="Gene3D" id="1.10.8.400">
    <property type="entry name" value="Enoyl acyl carrier protein reductase"/>
    <property type="match status" value="1"/>
</dbReference>
<dbReference type="SUPFAM" id="SSF51735">
    <property type="entry name" value="NAD(P)-binding Rossmann-fold domains"/>
    <property type="match status" value="1"/>
</dbReference>
<comment type="pathway">
    <text evidence="1">Lipid metabolism; fatty acid biosynthesis.</text>
</comment>
<dbReference type="AlphaFoldDB" id="A0A7W7ZQY4"/>
<dbReference type="PANTHER" id="PTHR43159">
    <property type="entry name" value="ENOYL-[ACYL-CARRIER-PROTEIN] REDUCTASE"/>
    <property type="match status" value="1"/>
</dbReference>
<feature type="binding site" evidence="12">
    <location>
        <begin position="19"/>
        <end position="20"/>
    </location>
    <ligand>
        <name>NAD(+)</name>
        <dbReference type="ChEBI" id="CHEBI:57540"/>
    </ligand>
</feature>
<dbReference type="InterPro" id="IPR036291">
    <property type="entry name" value="NAD(P)-bd_dom_sf"/>
</dbReference>
<evidence type="ECO:0000256" key="12">
    <source>
        <dbReference type="PIRSR" id="PIRSR000094-3"/>
    </source>
</evidence>
<accession>A0A7W7ZQY4</accession>
<gene>
    <name evidence="13" type="ORF">HDF15_002473</name>
</gene>
<dbReference type="RefSeq" id="WP_184255766.1">
    <property type="nucleotide sequence ID" value="NZ_JACHIO010000009.1"/>
</dbReference>